<evidence type="ECO:0008006" key="3">
    <source>
        <dbReference type="Google" id="ProtNLM"/>
    </source>
</evidence>
<evidence type="ECO:0000313" key="1">
    <source>
        <dbReference type="EMBL" id="KKS11691.1"/>
    </source>
</evidence>
<accession>A0A0G0YPW8</accession>
<sequence>MEKRIPFGNFIKILESHRLILLGEIHGTKEIPLKVKSIIRGVARKINFVFLEIPKVQQKYVDRYLMTNNEQYLYEIPFFRNPLKEGRDSKENLFLIRNIKNLQSKYPKIKIICVDSDKEVDRDYFMYKEIKKYLKGGINIFITGNIHANKEIVRINKRELKPCGYYLKKWLRNDLITVNFAPIRGRFYNLKIRDIQDKKLRRGGIFSSKIKGYDFEYRLRKVSPCSFL</sequence>
<proteinExistence type="predicted"/>
<dbReference type="SUPFAM" id="SSF159501">
    <property type="entry name" value="EreA/ChaN-like"/>
    <property type="match status" value="1"/>
</dbReference>
<comment type="caution">
    <text evidence="1">The sequence shown here is derived from an EMBL/GenBank/DDBJ whole genome shotgun (WGS) entry which is preliminary data.</text>
</comment>
<dbReference type="Proteomes" id="UP000034753">
    <property type="component" value="Unassembled WGS sequence"/>
</dbReference>
<evidence type="ECO:0000313" key="2">
    <source>
        <dbReference type="Proteomes" id="UP000034753"/>
    </source>
</evidence>
<gene>
    <name evidence="1" type="ORF">UU67_C0067G0004</name>
</gene>
<organism evidence="1 2">
    <name type="scientific">Candidatus Daviesbacteria bacterium GW2011_GWB1_41_5</name>
    <dbReference type="NCBI Taxonomy" id="1618429"/>
    <lineage>
        <taxon>Bacteria</taxon>
        <taxon>Candidatus Daviesiibacteriota</taxon>
    </lineage>
</organism>
<protein>
    <recommendedName>
        <fullName evidence="3">Haem-binding uptake Tiki superfamily ChaN domain-containing protein</fullName>
    </recommendedName>
</protein>
<dbReference type="AlphaFoldDB" id="A0A0G0YPW8"/>
<reference evidence="1 2" key="1">
    <citation type="journal article" date="2015" name="Nature">
        <title>rRNA introns, odd ribosomes, and small enigmatic genomes across a large radiation of phyla.</title>
        <authorList>
            <person name="Brown C.T."/>
            <person name="Hug L.A."/>
            <person name="Thomas B.C."/>
            <person name="Sharon I."/>
            <person name="Castelle C.J."/>
            <person name="Singh A."/>
            <person name="Wilkins M.J."/>
            <person name="Williams K.H."/>
            <person name="Banfield J.F."/>
        </authorList>
    </citation>
    <scope>NUCLEOTIDE SEQUENCE [LARGE SCALE GENOMIC DNA]</scope>
</reference>
<name>A0A0G0YPW8_9BACT</name>
<dbReference type="EMBL" id="LCBN01000067">
    <property type="protein sequence ID" value="KKS11691.1"/>
    <property type="molecule type" value="Genomic_DNA"/>
</dbReference>